<gene>
    <name evidence="5" type="ORF">SMN809_LOCUS83095</name>
</gene>
<organism evidence="5 6">
    <name type="scientific">Rotaria magnacalcarata</name>
    <dbReference type="NCBI Taxonomy" id="392030"/>
    <lineage>
        <taxon>Eukaryota</taxon>
        <taxon>Metazoa</taxon>
        <taxon>Spiralia</taxon>
        <taxon>Gnathifera</taxon>
        <taxon>Rotifera</taxon>
        <taxon>Eurotatoria</taxon>
        <taxon>Bdelloidea</taxon>
        <taxon>Philodinida</taxon>
        <taxon>Philodinidae</taxon>
        <taxon>Rotaria</taxon>
    </lineage>
</organism>
<reference evidence="5" key="1">
    <citation type="submission" date="2021-02" db="EMBL/GenBank/DDBJ databases">
        <authorList>
            <person name="Nowell W R."/>
        </authorList>
    </citation>
    <scope>NUCLEOTIDE SEQUENCE</scope>
</reference>
<dbReference type="SUPFAM" id="SSF53383">
    <property type="entry name" value="PLP-dependent transferases"/>
    <property type="match status" value="1"/>
</dbReference>
<dbReference type="InterPro" id="IPR015424">
    <property type="entry name" value="PyrdxlP-dep_Trfase"/>
</dbReference>
<dbReference type="PANTHER" id="PTHR42778:SF1">
    <property type="entry name" value="2-AMINOETHYLPHOSPHONATE--PYRUVATE TRANSAMINASE"/>
    <property type="match status" value="1"/>
</dbReference>
<proteinExistence type="predicted"/>
<evidence type="ECO:0000256" key="3">
    <source>
        <dbReference type="ARBA" id="ARBA00022679"/>
    </source>
</evidence>
<dbReference type="PANTHER" id="PTHR42778">
    <property type="entry name" value="2-AMINOETHYLPHOSPHONATE--PYRUVATE TRANSAMINASE"/>
    <property type="match status" value="1"/>
</dbReference>
<name>A0A8S3JSV1_9BILA</name>
<dbReference type="Gene3D" id="3.40.640.10">
    <property type="entry name" value="Type I PLP-dependent aspartate aminotransferase-like (Major domain)"/>
    <property type="match status" value="1"/>
</dbReference>
<keyword evidence="3" id="KW-0808">Transferase</keyword>
<accession>A0A8S3JSV1</accession>
<dbReference type="GO" id="GO:0008483">
    <property type="term" value="F:transaminase activity"/>
    <property type="evidence" value="ECO:0007669"/>
    <property type="project" value="UniProtKB-KW"/>
</dbReference>
<keyword evidence="2" id="KW-0032">Aminotransferase</keyword>
<sequence>MSAFGAIPVSLRNGHITYIISSANKCIEGVPGFAFVIGKKQHLLTCQGQARSLVLDLYDQYTYMEQSKQFRFTPPTHTILAFKRALDELDQEGGVDGRAKRYEANNKLIREKMKTLG</sequence>
<comment type="cofactor">
    <cofactor evidence="1">
        <name>pyridoxal 5'-phosphate</name>
        <dbReference type="ChEBI" id="CHEBI:597326"/>
    </cofactor>
</comment>
<dbReference type="InterPro" id="IPR015421">
    <property type="entry name" value="PyrdxlP-dep_Trfase_major"/>
</dbReference>
<keyword evidence="4" id="KW-0663">Pyridoxal phosphate</keyword>
<dbReference type="AlphaFoldDB" id="A0A8S3JSV1"/>
<evidence type="ECO:0000256" key="2">
    <source>
        <dbReference type="ARBA" id="ARBA00022576"/>
    </source>
</evidence>
<evidence type="ECO:0000313" key="6">
    <source>
        <dbReference type="Proteomes" id="UP000676336"/>
    </source>
</evidence>
<dbReference type="Proteomes" id="UP000676336">
    <property type="component" value="Unassembled WGS sequence"/>
</dbReference>
<comment type="caution">
    <text evidence="5">The sequence shown here is derived from an EMBL/GenBank/DDBJ whole genome shotgun (WGS) entry which is preliminary data.</text>
</comment>
<evidence type="ECO:0000256" key="4">
    <source>
        <dbReference type="ARBA" id="ARBA00022898"/>
    </source>
</evidence>
<dbReference type="EMBL" id="CAJOBI010354169">
    <property type="protein sequence ID" value="CAF5222977.1"/>
    <property type="molecule type" value="Genomic_DNA"/>
</dbReference>
<evidence type="ECO:0000313" key="5">
    <source>
        <dbReference type="EMBL" id="CAF5222977.1"/>
    </source>
</evidence>
<feature type="non-terminal residue" evidence="5">
    <location>
        <position position="1"/>
    </location>
</feature>
<protein>
    <submittedName>
        <fullName evidence="5">Uncharacterized protein</fullName>
    </submittedName>
</protein>
<evidence type="ECO:0000256" key="1">
    <source>
        <dbReference type="ARBA" id="ARBA00001933"/>
    </source>
</evidence>